<dbReference type="InterPro" id="IPR043129">
    <property type="entry name" value="ATPase_NBD"/>
</dbReference>
<keyword evidence="1" id="KW-1185">Reference proteome</keyword>
<evidence type="ECO:0000313" key="1">
    <source>
        <dbReference type="Proteomes" id="UP000079169"/>
    </source>
</evidence>
<reference evidence="2" key="1">
    <citation type="submission" date="2025-08" db="UniProtKB">
        <authorList>
            <consortium name="RefSeq"/>
        </authorList>
    </citation>
    <scope>IDENTIFICATION</scope>
</reference>
<dbReference type="KEGG" id="dci:103511686"/>
<feature type="non-terminal residue" evidence="2">
    <location>
        <position position="1"/>
    </location>
</feature>
<evidence type="ECO:0000313" key="2">
    <source>
        <dbReference type="RefSeq" id="XP_026681180.1"/>
    </source>
</evidence>
<dbReference type="Proteomes" id="UP000079169">
    <property type="component" value="Unplaced"/>
</dbReference>
<dbReference type="PANTHER" id="PTHR14187">
    <property type="entry name" value="ALPHA KINASE/ELONGATION FACTOR 2 KINASE"/>
    <property type="match status" value="1"/>
</dbReference>
<name>A0A3Q0J375_DIACI</name>
<dbReference type="SUPFAM" id="SSF53067">
    <property type="entry name" value="Actin-like ATPase domain"/>
    <property type="match status" value="2"/>
</dbReference>
<dbReference type="PANTHER" id="PTHR14187:SF46">
    <property type="entry name" value="HEAT SHOCK 70 KDA PROTEIN 12A"/>
    <property type="match status" value="1"/>
</dbReference>
<proteinExistence type="predicted"/>
<dbReference type="STRING" id="121845.A0A3Q0J375"/>
<sequence>KLIISEGKKWCADVLDEFIRIDQCLQIGESIVRRYTPTSTDQDTILINIYSTESEQARCRTSHLQDSTSFDFIEEVSLLLFYINDNLVEEVYITKHDCDNRGYESDTSLSNSISSSISSNEIERTLASLESCQVEIHRSENNGQVSTTSTYSKNQIKSSTSSLESATNQIKNSLDAIKLKITQAECNNNDIEVDTKVTSAEDSGRYKQLDPVSGYQNTTIIPIEDLEDAPYKVIIAIDFGTTYTGYAFSFVNNDCDIHIMRKWEDRYAFSFVNNDCDIHIMRKWEGSIIRVEESHWNFAWRSAALSDSDVNRDLKLSAANGESILALTVFKHSLVYLKYQALRELNDQAEEPVSRDEIRWVITVPAIWSQQAKQFIREAAYSADLCNIHAYDQLLIALEPEAAAIFCRSLRLSQMFTRANESSILVDEPIFKDRDEVFQHIKEVLNKPRLSSSITHLFLVGGFAESQLLQDEVKRHFSKTLKVIIPQDVSLSVLKGAVMFGLDPHIVSLRKATHTYGIGVFQPFQPGLHSEDKLIISEGKKWCADVLDEFIRIDQCLQIGESIVRRYTPTSTDQDTILINIYSTESEQARVRNVAALIKYLTKRKKVLLSVAMRYNCYIRLA</sequence>
<organism evidence="1 2">
    <name type="scientific">Diaphorina citri</name>
    <name type="common">Asian citrus psyllid</name>
    <dbReference type="NCBI Taxonomy" id="121845"/>
    <lineage>
        <taxon>Eukaryota</taxon>
        <taxon>Metazoa</taxon>
        <taxon>Ecdysozoa</taxon>
        <taxon>Arthropoda</taxon>
        <taxon>Hexapoda</taxon>
        <taxon>Insecta</taxon>
        <taxon>Pterygota</taxon>
        <taxon>Neoptera</taxon>
        <taxon>Paraneoptera</taxon>
        <taxon>Hemiptera</taxon>
        <taxon>Sternorrhyncha</taxon>
        <taxon>Psylloidea</taxon>
        <taxon>Psyllidae</taxon>
        <taxon>Diaphorininae</taxon>
        <taxon>Diaphorina</taxon>
    </lineage>
</organism>
<dbReference type="PaxDb" id="121845-A0A3Q0J375"/>
<dbReference type="Gene3D" id="3.30.420.40">
    <property type="match status" value="1"/>
</dbReference>
<dbReference type="AlphaFoldDB" id="A0A3Q0J375"/>
<accession>A0A3Q0J375</accession>
<dbReference type="RefSeq" id="XP_026681180.1">
    <property type="nucleotide sequence ID" value="XM_026825379.1"/>
</dbReference>
<dbReference type="GeneID" id="103511686"/>
<protein>
    <submittedName>
        <fullName evidence="2">Heat shock 70 kDa protein 12A-like</fullName>
    </submittedName>
</protein>
<gene>
    <name evidence="2" type="primary">LOC103511686</name>
</gene>